<comment type="caution">
    <text evidence="8">The sequence shown here is derived from an EMBL/GenBank/DDBJ whole genome shotgun (WGS) entry which is preliminary data.</text>
</comment>
<dbReference type="SMART" id="SM00755">
    <property type="entry name" value="Grip"/>
    <property type="match status" value="1"/>
</dbReference>
<dbReference type="PANTHER" id="PTHR18902">
    <property type="entry name" value="NUCLEAR MITOTIC APPARATUS PROTEIN 1-RELATED"/>
    <property type="match status" value="1"/>
</dbReference>
<sequence>MEQDAGHDGVTSPATPGTGKSKLDTLSKEDLIKFAKKQVIVLQKVKSRCTELEKEVEELKSKSPTGGDKDVIQALADRLDTVLLEKAETQQQLVSLKKENAKTKLEAEDAAKKAAKLQEQWNQSSEDCHKEFEILKNELEMLRCSHKDEVGMLQKKLQESADQQLALEEKMTVHSNQQDNIKRLETELHQLIPTYEEQILHLNKQLEAAIEEKNLESKRQEHYQVEIADLRNELLKLRSVHQEEVSNLVHQLETYGKEYVEDRKRVNELIHDITEQFLSKEKSIQDTLNENKVKYEQEIILLKASIDEKKENFRKRTEVPTDLSLESETKEHVKHLEYVLKEHESQVSIIRDELTYTHNVKLKLELEIQHLKDEFFHEREDLEFKINELQLAKEDCACLIEKLQFQLHSAEDNYEGMIQRHNQEVLVLRNQHKKEILDLKEKLMSSSEQERASLIFEMKVLKEQCEKLLLEKDDAVSNYESLKETLVTLQNELGESAGKISREFKALKEQQATDLQELQQKLRTAYNEKDALLETANSLKAEIEALSAQHSEYEELKQTLSCFQARNDEMVASLQQKDALLKELEEKVNDLGLKNTDLLASLEASREELSKLQHMCTREQACVLELRQNTEAITKNNSQLKLECEEWLKKLKEAEMEKDQNVKKLAEIENQLESVKQEKEALVSDVQCLNGEVVKLNGEKSTIRRDMDRILFETGNDLAFKEQIETLQNKLQLVSVEKEELITLYAKGQQQRLLEEDALQSKVHALQNEVDRLLEENKAITTDFERFLSERGGPLAVTEHIENMNNKVQPGNEEKKELCRDQQKMILNDEKILSEVQALCIEVENLCEEKEKLSNIFERDQQQKLFNEKKLLSEVQALHIEVENLSQEKEKLSKDIENLVAERDYFLSNKEECVNLQSKLQLITVEKDQLSQLYEKEQHQKLLNEERFASEVQALQLKVEKLLEEKETMSFNIESFMSERDDSLAARAQIESLQYKLQLAIAEKENVSKLFEDEQQQKLIVESRLSDLLVQMGSNMHSEENKDIVAILQAVYESVARLKKESQTMVFQSNERCLLLQQDMERLQEENEAQGAKLKTLIEDYAKEKVLLKAELEATVSERESMKGDLLVMKSENEKSKLENLDLQARIEESTKKIACHESQVKEQQEQSLKAVQENMEDLLEQKESDLHNLRPEITLKDSVDKTLAVESNQQSTITELQLKINLENILKEKEEKLNKFKAVAVKAKRELDSSRKEVHALKEDLETVKNEKSQLSTSLKDLIQGAESYKNLLVEYDKQAEQLDVAKERAEYSERQIEELTKQLQAAYQQLEKLNSEKEDLLAHIETLQTNTRLLESQILDLQRSKTSVDKELEAEKLLKEQKAKDHVAALKQIEDIQTQLQKEKKQAQMTVHELELLRKDAQKSTLMDMEMADYDRLVKELNQKISDKNSRLEDLEQEMRLQKQREETLNEEIASLQASVEQYEERSTKMKQLLLKTKKELSDSKQAETDHLRLQASLKGELEANQQQVESFKIQVAELSAEKHRLQEQLRTCMEQQQRTTNAYQQKIASLQDTYTMAKADQAAVSAEFESYKVRVHNVFKQQKNKSSSQIENEAVKQEREHLEMMLEQLKHKLQDSQHNLQINTTELQTLQVDHDTLLERHNKMLQETVAKEAELREKLCTVQSENMVMKSEHAQILSQLTAQNEALRNNFRDQIRHMQEDHRKTIETLQQQLSKVEGQLFQQQNESCTTSPSPSHPPMKTLRERRATDVPILDMYIAAREEGEGMETTDTDSVSSASTYLPPLEQLLNSPESKFEPPQWQPELSKEELIQKLNTTSKSIDHLSGLLHETEATNAILMEQITLLKNEIRRLERNQERDKSVSNLEYLKNVLLQFIFLKAGSERQRLLPVIDTMLHLSPEEKGKLVAIALGEEEAAARPAGWASYLHSWSGLR</sequence>
<keyword evidence="4 5" id="KW-0175">Coiled coil</keyword>
<evidence type="ECO:0000256" key="3">
    <source>
        <dbReference type="ARBA" id="ARBA00022553"/>
    </source>
</evidence>
<feature type="coiled-coil region" evidence="5">
    <location>
        <begin position="836"/>
        <end position="902"/>
    </location>
</feature>
<evidence type="ECO:0000256" key="2">
    <source>
        <dbReference type="ARBA" id="ARBA00022490"/>
    </source>
</evidence>
<dbReference type="Pfam" id="PF01465">
    <property type="entry name" value="GRIP"/>
    <property type="match status" value="1"/>
</dbReference>
<evidence type="ECO:0000256" key="4">
    <source>
        <dbReference type="ARBA" id="ARBA00023054"/>
    </source>
</evidence>
<feature type="coiled-coil region" evidence="5">
    <location>
        <begin position="1846"/>
        <end position="1880"/>
    </location>
</feature>
<dbReference type="Proteomes" id="UP001066276">
    <property type="component" value="Chromosome 8"/>
</dbReference>
<feature type="coiled-coil region" evidence="5">
    <location>
        <begin position="1599"/>
        <end position="1745"/>
    </location>
</feature>
<feature type="domain" description="GRIP" evidence="7">
    <location>
        <begin position="1876"/>
        <end position="1926"/>
    </location>
</feature>
<dbReference type="Gene3D" id="1.10.220.60">
    <property type="entry name" value="GRIP domain"/>
    <property type="match status" value="1"/>
</dbReference>
<dbReference type="PANTHER" id="PTHR18902:SF25">
    <property type="entry name" value="GRIP AND COILED-COIL DOMAIN-CONTAINING PROTEIN 2"/>
    <property type="match status" value="1"/>
</dbReference>
<evidence type="ECO:0000313" key="9">
    <source>
        <dbReference type="Proteomes" id="UP001066276"/>
    </source>
</evidence>
<evidence type="ECO:0000256" key="1">
    <source>
        <dbReference type="ARBA" id="ARBA00004496"/>
    </source>
</evidence>
<dbReference type="PROSITE" id="PS50913">
    <property type="entry name" value="GRIP"/>
    <property type="match status" value="1"/>
</dbReference>
<feature type="coiled-coil region" evidence="5">
    <location>
        <begin position="1066"/>
        <end position="1189"/>
    </location>
</feature>
<feature type="coiled-coil region" evidence="5">
    <location>
        <begin position="1220"/>
        <end position="1572"/>
    </location>
</feature>
<feature type="coiled-coil region" evidence="5">
    <location>
        <begin position="945"/>
        <end position="972"/>
    </location>
</feature>
<evidence type="ECO:0000313" key="8">
    <source>
        <dbReference type="EMBL" id="KAJ1118115.1"/>
    </source>
</evidence>
<proteinExistence type="predicted"/>
<reference evidence="8" key="1">
    <citation type="journal article" date="2022" name="bioRxiv">
        <title>Sequencing and chromosome-scale assembly of the giantPleurodeles waltlgenome.</title>
        <authorList>
            <person name="Brown T."/>
            <person name="Elewa A."/>
            <person name="Iarovenko S."/>
            <person name="Subramanian E."/>
            <person name="Araus A.J."/>
            <person name="Petzold A."/>
            <person name="Susuki M."/>
            <person name="Suzuki K.-i.T."/>
            <person name="Hayashi T."/>
            <person name="Toyoda A."/>
            <person name="Oliveira C."/>
            <person name="Osipova E."/>
            <person name="Leigh N.D."/>
            <person name="Simon A."/>
            <person name="Yun M.H."/>
        </authorList>
    </citation>
    <scope>NUCLEOTIDE SEQUENCE</scope>
    <source>
        <strain evidence="8">20211129_DDA</strain>
        <tissue evidence="8">Liver</tissue>
    </source>
</reference>
<accession>A0AAV7NYZ1</accession>
<protein>
    <recommendedName>
        <fullName evidence="7">GRIP domain-containing protein</fullName>
    </recommendedName>
</protein>
<keyword evidence="2" id="KW-0963">Cytoplasm</keyword>
<gene>
    <name evidence="8" type="ORF">NDU88_006310</name>
</gene>
<feature type="coiled-coil region" evidence="5">
    <location>
        <begin position="637"/>
        <end position="692"/>
    </location>
</feature>
<dbReference type="InterPro" id="IPR032023">
    <property type="entry name" value="GCC2_Rab_bind"/>
</dbReference>
<evidence type="ECO:0000256" key="6">
    <source>
        <dbReference type="SAM" id="MobiDB-lite"/>
    </source>
</evidence>
<feature type="coiled-coil region" evidence="5">
    <location>
        <begin position="167"/>
        <end position="240"/>
    </location>
</feature>
<keyword evidence="9" id="KW-1185">Reference proteome</keyword>
<dbReference type="InterPro" id="IPR000237">
    <property type="entry name" value="GRIP_dom"/>
</dbReference>
<dbReference type="GO" id="GO:0034499">
    <property type="term" value="P:late endosome to Golgi transport"/>
    <property type="evidence" value="ECO:0007669"/>
    <property type="project" value="TreeGrafter"/>
</dbReference>
<evidence type="ECO:0000259" key="7">
    <source>
        <dbReference type="PROSITE" id="PS50913"/>
    </source>
</evidence>
<name>A0AAV7NYZ1_PLEWA</name>
<feature type="coiled-coil region" evidence="5">
    <location>
        <begin position="42"/>
        <end position="120"/>
    </location>
</feature>
<feature type="coiled-coil region" evidence="5">
    <location>
        <begin position="724"/>
        <end position="783"/>
    </location>
</feature>
<dbReference type="EMBL" id="JANPWB010000012">
    <property type="protein sequence ID" value="KAJ1118115.1"/>
    <property type="molecule type" value="Genomic_DNA"/>
</dbReference>
<organism evidence="8 9">
    <name type="scientific">Pleurodeles waltl</name>
    <name type="common">Iberian ribbed newt</name>
    <dbReference type="NCBI Taxonomy" id="8319"/>
    <lineage>
        <taxon>Eukaryota</taxon>
        <taxon>Metazoa</taxon>
        <taxon>Chordata</taxon>
        <taxon>Craniata</taxon>
        <taxon>Vertebrata</taxon>
        <taxon>Euteleostomi</taxon>
        <taxon>Amphibia</taxon>
        <taxon>Batrachia</taxon>
        <taxon>Caudata</taxon>
        <taxon>Salamandroidea</taxon>
        <taxon>Salamandridae</taxon>
        <taxon>Pleurodelinae</taxon>
        <taxon>Pleurodeles</taxon>
    </lineage>
</organism>
<comment type="subcellular location">
    <subcellularLocation>
        <location evidence="1">Cytoplasm</location>
    </subcellularLocation>
</comment>
<feature type="region of interest" description="Disordered" evidence="6">
    <location>
        <begin position="1"/>
        <end position="23"/>
    </location>
</feature>
<evidence type="ECO:0000256" key="5">
    <source>
        <dbReference type="SAM" id="Coils"/>
    </source>
</evidence>
<keyword evidence="3" id="KW-0597">Phosphoprotein</keyword>
<dbReference type="Pfam" id="PF16704">
    <property type="entry name" value="Rab_bind"/>
    <property type="match status" value="1"/>
</dbReference>
<dbReference type="InterPro" id="IPR051841">
    <property type="entry name" value="MT-Golgi_org_protein"/>
</dbReference>
<dbReference type="GO" id="GO:0005794">
    <property type="term" value="C:Golgi apparatus"/>
    <property type="evidence" value="ECO:0007669"/>
    <property type="project" value="TreeGrafter"/>
</dbReference>
<feature type="coiled-coil region" evidence="5">
    <location>
        <begin position="400"/>
        <end position="601"/>
    </location>
</feature>
<dbReference type="FunFam" id="1.10.220.60:FF:000003">
    <property type="entry name" value="GRIP and coiled-coil domain-containing protein 2"/>
    <property type="match status" value="1"/>
</dbReference>